<dbReference type="InParanoid" id="Q5JJE7"/>
<evidence type="ECO:0000256" key="1">
    <source>
        <dbReference type="ARBA" id="ARBA00022649"/>
    </source>
</evidence>
<sequence length="79" mass="8665">MSRLPRLSGEEVVKVLTSKFGFKVSRQRGSHVVLVKYENGRKIGTVVPLHKELKPGTLLGVLHLAGISKDEFVGALKDL</sequence>
<dbReference type="Pfam" id="PF07927">
    <property type="entry name" value="HicA_toxin"/>
    <property type="match status" value="1"/>
</dbReference>
<dbReference type="EnsemblBacteria" id="BAD85699">
    <property type="protein sequence ID" value="BAD85699"/>
    <property type="gene ID" value="TK1510"/>
</dbReference>
<reference evidence="7 8" key="1">
    <citation type="journal article" date="2005" name="Genome Res.">
        <title>Complete genome sequence of the hyperthermophilic archaeon Thermococcus kodakaraensis KOD1 and comparison with Pyrococcus genomes.</title>
        <authorList>
            <person name="Fukui T."/>
            <person name="Atomi H."/>
            <person name="Kanai T."/>
            <person name="Matsumi R."/>
            <person name="Fujiwara S."/>
            <person name="Imanaka T."/>
        </authorList>
    </citation>
    <scope>NUCLEOTIDE SEQUENCE [LARGE SCALE GENOMIC DNA]</scope>
    <source>
        <strain evidence="8">ATCC BAA-918 / JCM 12380 / KOD1</strain>
    </source>
</reference>
<dbReference type="GO" id="GO:0003729">
    <property type="term" value="F:mRNA binding"/>
    <property type="evidence" value="ECO:0007669"/>
    <property type="project" value="InterPro"/>
</dbReference>
<dbReference type="RefSeq" id="WP_011250461.1">
    <property type="nucleotide sequence ID" value="NC_006624.1"/>
</dbReference>
<gene>
    <name evidence="7" type="ordered locus">TK1510</name>
</gene>
<evidence type="ECO:0000256" key="3">
    <source>
        <dbReference type="ARBA" id="ARBA00022759"/>
    </source>
</evidence>
<dbReference type="GO" id="GO:0004519">
    <property type="term" value="F:endonuclease activity"/>
    <property type="evidence" value="ECO:0007669"/>
    <property type="project" value="UniProtKB-KW"/>
</dbReference>
<evidence type="ECO:0000256" key="2">
    <source>
        <dbReference type="ARBA" id="ARBA00022722"/>
    </source>
</evidence>
<evidence type="ECO:0008006" key="9">
    <source>
        <dbReference type="Google" id="ProtNLM"/>
    </source>
</evidence>
<dbReference type="EMBL" id="AP006878">
    <property type="protein sequence ID" value="BAD85699.1"/>
    <property type="molecule type" value="Genomic_DNA"/>
</dbReference>
<dbReference type="OrthoDB" id="7619at2157"/>
<evidence type="ECO:0000256" key="5">
    <source>
        <dbReference type="ARBA" id="ARBA00022884"/>
    </source>
</evidence>
<keyword evidence="6" id="KW-0346">Stress response</keyword>
<protein>
    <recommendedName>
        <fullName evidence="9">YcfA-like protein</fullName>
    </recommendedName>
</protein>
<accession>Q5JJE7</accession>
<dbReference type="STRING" id="69014.TK1510"/>
<dbReference type="GO" id="GO:0016787">
    <property type="term" value="F:hydrolase activity"/>
    <property type="evidence" value="ECO:0007669"/>
    <property type="project" value="UniProtKB-KW"/>
</dbReference>
<keyword evidence="8" id="KW-1185">Reference proteome</keyword>
<name>Q5JJE7_THEKO</name>
<dbReference type="InterPro" id="IPR038570">
    <property type="entry name" value="HicA_sf"/>
</dbReference>
<dbReference type="PATRIC" id="fig|69014.16.peg.1470"/>
<evidence type="ECO:0000313" key="8">
    <source>
        <dbReference type="Proteomes" id="UP000000536"/>
    </source>
</evidence>
<dbReference type="PANTHER" id="PTHR34873:SF3">
    <property type="entry name" value="ADDICTION MODULE TOXIN, HICA FAMILY"/>
    <property type="match status" value="1"/>
</dbReference>
<proteinExistence type="predicted"/>
<dbReference type="InterPro" id="IPR012933">
    <property type="entry name" value="HicA_mRNA_interferase"/>
</dbReference>
<organism evidence="7 8">
    <name type="scientific">Thermococcus kodakarensis (strain ATCC BAA-918 / JCM 12380 / KOD1)</name>
    <name type="common">Pyrococcus kodakaraensis (strain KOD1)</name>
    <dbReference type="NCBI Taxonomy" id="69014"/>
    <lineage>
        <taxon>Archaea</taxon>
        <taxon>Methanobacteriati</taxon>
        <taxon>Methanobacteriota</taxon>
        <taxon>Thermococci</taxon>
        <taxon>Thermococcales</taxon>
        <taxon>Thermococcaceae</taxon>
        <taxon>Thermococcus</taxon>
    </lineage>
</organism>
<evidence type="ECO:0000313" key="7">
    <source>
        <dbReference type="EMBL" id="BAD85699.1"/>
    </source>
</evidence>
<dbReference type="HOGENOM" id="CLU_164851_6_2_2"/>
<dbReference type="Gene3D" id="3.30.920.30">
    <property type="entry name" value="Hypothetical protein"/>
    <property type="match status" value="1"/>
</dbReference>
<dbReference type="Proteomes" id="UP000000536">
    <property type="component" value="Chromosome"/>
</dbReference>
<keyword evidence="2" id="KW-0540">Nuclease</keyword>
<evidence type="ECO:0000256" key="6">
    <source>
        <dbReference type="ARBA" id="ARBA00023016"/>
    </source>
</evidence>
<dbReference type="eggNOG" id="arCOG03086">
    <property type="taxonomic scope" value="Archaea"/>
</dbReference>
<dbReference type="AlphaFoldDB" id="Q5JJE7"/>
<dbReference type="PhylomeDB" id="Q5JJE7"/>
<dbReference type="PANTHER" id="PTHR34873">
    <property type="entry name" value="SSR1766 PROTEIN"/>
    <property type="match status" value="1"/>
</dbReference>
<keyword evidence="4" id="KW-0378">Hydrolase</keyword>
<dbReference type="SUPFAM" id="SSF54786">
    <property type="entry name" value="YcfA/nrd intein domain"/>
    <property type="match status" value="1"/>
</dbReference>
<keyword evidence="1" id="KW-1277">Toxin-antitoxin system</keyword>
<dbReference type="GeneID" id="78448038"/>
<keyword evidence="5" id="KW-0694">RNA-binding</keyword>
<evidence type="ECO:0000256" key="4">
    <source>
        <dbReference type="ARBA" id="ARBA00022801"/>
    </source>
</evidence>
<dbReference type="KEGG" id="tko:TK1510"/>
<keyword evidence="3" id="KW-0255">Endonuclease</keyword>